<dbReference type="VEuPathDB" id="VectorBase:AQUA014838"/>
<organism evidence="1 2">
    <name type="scientific">Anopheles quadriannulatus</name>
    <name type="common">Mosquito</name>
    <dbReference type="NCBI Taxonomy" id="34691"/>
    <lineage>
        <taxon>Eukaryota</taxon>
        <taxon>Metazoa</taxon>
        <taxon>Ecdysozoa</taxon>
        <taxon>Arthropoda</taxon>
        <taxon>Hexapoda</taxon>
        <taxon>Insecta</taxon>
        <taxon>Pterygota</taxon>
        <taxon>Neoptera</taxon>
        <taxon>Endopterygota</taxon>
        <taxon>Diptera</taxon>
        <taxon>Nematocera</taxon>
        <taxon>Culicoidea</taxon>
        <taxon>Culicidae</taxon>
        <taxon>Anophelinae</taxon>
        <taxon>Anopheles</taxon>
    </lineage>
</organism>
<reference evidence="1" key="1">
    <citation type="submission" date="2020-05" db="UniProtKB">
        <authorList>
            <consortium name="EnsemblMetazoa"/>
        </authorList>
    </citation>
    <scope>IDENTIFICATION</scope>
    <source>
        <strain evidence="1">SANGQUA</strain>
    </source>
</reference>
<evidence type="ECO:0000313" key="1">
    <source>
        <dbReference type="EnsemblMetazoa" id="AQUA014838-PA"/>
    </source>
</evidence>
<accession>A0A182XSM7</accession>
<name>A0A182XSM7_ANOQN</name>
<proteinExistence type="predicted"/>
<evidence type="ECO:0000313" key="2">
    <source>
        <dbReference type="Proteomes" id="UP000076407"/>
    </source>
</evidence>
<keyword evidence="2" id="KW-1185">Reference proteome</keyword>
<dbReference type="EnsemblMetazoa" id="AQUA014838-RA">
    <property type="protein sequence ID" value="AQUA014838-PA"/>
    <property type="gene ID" value="AQUA014838"/>
</dbReference>
<protein>
    <submittedName>
        <fullName evidence="1">Uncharacterized protein</fullName>
    </submittedName>
</protein>
<dbReference type="Proteomes" id="UP000076407">
    <property type="component" value="Unassembled WGS sequence"/>
</dbReference>
<sequence length="15" mass="2034">MKCYKMKNTRYNYKY</sequence>